<reference evidence="3 4" key="1">
    <citation type="submission" date="2017-10" db="EMBL/GenBank/DDBJ databases">
        <title>The new phylogeny of genus Mycobacterium.</title>
        <authorList>
            <person name="Tortoli E."/>
            <person name="Trovato A."/>
            <person name="Cirillo D.M."/>
        </authorList>
    </citation>
    <scope>NUCLEOTIDE SEQUENCE [LARGE SCALE GENOMIC DNA]</scope>
    <source>
        <strain evidence="3 4">CCUG37673</strain>
    </source>
</reference>
<dbReference type="EMBL" id="PDCP01000095">
    <property type="protein sequence ID" value="PEG33732.1"/>
    <property type="molecule type" value="Genomic_DNA"/>
</dbReference>
<accession>A0A2A7MPL6</accession>
<sequence length="148" mass="16393">MSELPDWAKRLNLSPHPEGGYFRETWRSGLSIPQSALPMDYEGPRSAGTAILFLLMPGQQSAWHTVRSTEIWLFHRGSPLLLEFGPEQDRAATHLLGADIVAGEHPQLVIPPGNWQRARPRDDEPSLVSCIVVPGFDFADFSMAASTD</sequence>
<dbReference type="InterPro" id="IPR014710">
    <property type="entry name" value="RmlC-like_jellyroll"/>
</dbReference>
<gene>
    <name evidence="3" type="ORF">CQY20_29135</name>
    <name evidence="2" type="ORF">MAGR_72590</name>
</gene>
<dbReference type="Proteomes" id="UP000465302">
    <property type="component" value="Unassembled WGS sequence"/>
</dbReference>
<dbReference type="CDD" id="cd06121">
    <property type="entry name" value="cupin_YML079wp"/>
    <property type="match status" value="1"/>
</dbReference>
<feature type="domain" description="DUF985" evidence="1">
    <location>
        <begin position="6"/>
        <end position="144"/>
    </location>
</feature>
<dbReference type="Pfam" id="PF06172">
    <property type="entry name" value="Cupin_5"/>
    <property type="match status" value="1"/>
</dbReference>
<dbReference type="InterPro" id="IPR011051">
    <property type="entry name" value="RmlC_Cupin_sf"/>
</dbReference>
<organism evidence="3 4">
    <name type="scientific">Mycolicibacterium agri</name>
    <name type="common">Mycobacterium agri</name>
    <dbReference type="NCBI Taxonomy" id="36811"/>
    <lineage>
        <taxon>Bacteria</taxon>
        <taxon>Bacillati</taxon>
        <taxon>Actinomycetota</taxon>
        <taxon>Actinomycetes</taxon>
        <taxon>Mycobacteriales</taxon>
        <taxon>Mycobacteriaceae</taxon>
        <taxon>Mycolicibacterium</taxon>
    </lineage>
</organism>
<comment type="caution">
    <text evidence="3">The sequence shown here is derived from an EMBL/GenBank/DDBJ whole genome shotgun (WGS) entry which is preliminary data.</text>
</comment>
<dbReference type="PANTHER" id="PTHR33387:SF3">
    <property type="entry name" value="DUF985 DOMAIN-CONTAINING PROTEIN"/>
    <property type="match status" value="1"/>
</dbReference>
<evidence type="ECO:0000259" key="1">
    <source>
        <dbReference type="Pfam" id="PF06172"/>
    </source>
</evidence>
<dbReference type="OrthoDB" id="9798288at2"/>
<evidence type="ECO:0000313" key="2">
    <source>
        <dbReference type="EMBL" id="GFG55818.1"/>
    </source>
</evidence>
<dbReference type="SUPFAM" id="SSF51182">
    <property type="entry name" value="RmlC-like cupins"/>
    <property type="match status" value="1"/>
</dbReference>
<reference evidence="2" key="3">
    <citation type="submission" date="2020-02" db="EMBL/GenBank/DDBJ databases">
        <authorList>
            <person name="Matsumoto Y."/>
            <person name="Motooka D."/>
            <person name="Nakamura S."/>
        </authorList>
    </citation>
    <scope>NUCLEOTIDE SEQUENCE</scope>
    <source>
        <strain evidence="2">JCM 6377</strain>
    </source>
</reference>
<proteinExistence type="predicted"/>
<dbReference type="Proteomes" id="UP000220914">
    <property type="component" value="Unassembled WGS sequence"/>
</dbReference>
<name>A0A2A7MPL6_MYCAG</name>
<dbReference type="AlphaFoldDB" id="A0A2A7MPL6"/>
<protein>
    <submittedName>
        <fullName evidence="3">Cupin</fullName>
    </submittedName>
</protein>
<dbReference type="EMBL" id="BLKS01000004">
    <property type="protein sequence ID" value="GFG55818.1"/>
    <property type="molecule type" value="Genomic_DNA"/>
</dbReference>
<dbReference type="RefSeq" id="WP_097944076.1">
    <property type="nucleotide sequence ID" value="NZ_BLKS01000004.1"/>
</dbReference>
<reference evidence="2 5" key="2">
    <citation type="journal article" date="2019" name="Emerg. Microbes Infect.">
        <title>Comprehensive subspecies identification of 175 nontuberculous mycobacteria species based on 7547 genomic profiles.</title>
        <authorList>
            <person name="Matsumoto Y."/>
            <person name="Kinjo T."/>
            <person name="Motooka D."/>
            <person name="Nabeya D."/>
            <person name="Jung N."/>
            <person name="Uechi K."/>
            <person name="Horii T."/>
            <person name="Iida T."/>
            <person name="Fujita J."/>
            <person name="Nakamura S."/>
        </authorList>
    </citation>
    <scope>NUCLEOTIDE SEQUENCE [LARGE SCALE GENOMIC DNA]</scope>
    <source>
        <strain evidence="2 5">JCM 6377</strain>
    </source>
</reference>
<dbReference type="InterPro" id="IPR039935">
    <property type="entry name" value="YML079W-like"/>
</dbReference>
<keyword evidence="4" id="KW-1185">Reference proteome</keyword>
<dbReference type="InterPro" id="IPR009327">
    <property type="entry name" value="Cupin_DUF985"/>
</dbReference>
<evidence type="ECO:0000313" key="3">
    <source>
        <dbReference type="EMBL" id="PEG33732.1"/>
    </source>
</evidence>
<evidence type="ECO:0000313" key="5">
    <source>
        <dbReference type="Proteomes" id="UP000465302"/>
    </source>
</evidence>
<dbReference type="Gene3D" id="2.60.120.10">
    <property type="entry name" value="Jelly Rolls"/>
    <property type="match status" value="1"/>
</dbReference>
<evidence type="ECO:0000313" key="4">
    <source>
        <dbReference type="Proteomes" id="UP000220914"/>
    </source>
</evidence>
<dbReference type="PANTHER" id="PTHR33387">
    <property type="entry name" value="RMLC-LIKE JELLY ROLL FOLD PROTEIN"/>
    <property type="match status" value="1"/>
</dbReference>